<organism evidence="2 3">
    <name type="scientific">Collybiopsis luxurians FD-317 M1</name>
    <dbReference type="NCBI Taxonomy" id="944289"/>
    <lineage>
        <taxon>Eukaryota</taxon>
        <taxon>Fungi</taxon>
        <taxon>Dikarya</taxon>
        <taxon>Basidiomycota</taxon>
        <taxon>Agaricomycotina</taxon>
        <taxon>Agaricomycetes</taxon>
        <taxon>Agaricomycetidae</taxon>
        <taxon>Agaricales</taxon>
        <taxon>Marasmiineae</taxon>
        <taxon>Omphalotaceae</taxon>
        <taxon>Collybiopsis</taxon>
        <taxon>Collybiopsis luxurians</taxon>
    </lineage>
</organism>
<dbReference type="InterPro" id="IPR046341">
    <property type="entry name" value="SET_dom_sf"/>
</dbReference>
<dbReference type="Pfam" id="PF00856">
    <property type="entry name" value="SET"/>
    <property type="match status" value="1"/>
</dbReference>
<sequence length="396" mass="44380">MDYPPDAVDAKLVDIPGGWTECFITGHVKRLIYDTPGFARPPLSPPNGRSYRIGSACSKGLGMFATRVIRAGDLILDERPMMVCTVSSSKTFRVTLEVAKLSDEQRRQIVLHEWGKHIKLAFDRMPSENQKAFMEQFNSHEHDGSDEIAGYILFVHQHYLYSLIDITRRVGTNGLMCDLQDKGATGFKGRYTAICKDISRINHCCGPNATWKWHTDTFTVRITATRDIGIGEEITIAYCGPLLSAAERAMCLAPYGILHCKCSPSCSDEARSKIADERRARFPILLIPPADPPKSGEPEDAWVQPAVQRLQELEEEGLEGTFYFTQTSFQLINVYSFLHDVNKALWYANKLKGVWKALEGKDLDAAYSSEEGIKGSYFYSAGETRKKGMPVKVSFI</sequence>
<evidence type="ECO:0000313" key="3">
    <source>
        <dbReference type="Proteomes" id="UP000053593"/>
    </source>
</evidence>
<dbReference type="EMBL" id="KN834781">
    <property type="protein sequence ID" value="KIK59024.1"/>
    <property type="molecule type" value="Genomic_DNA"/>
</dbReference>
<dbReference type="AlphaFoldDB" id="A0A0D0C988"/>
<name>A0A0D0C988_9AGAR</name>
<dbReference type="SUPFAM" id="SSF82199">
    <property type="entry name" value="SET domain"/>
    <property type="match status" value="1"/>
</dbReference>
<reference evidence="2 3" key="1">
    <citation type="submission" date="2014-04" db="EMBL/GenBank/DDBJ databases">
        <title>Evolutionary Origins and Diversification of the Mycorrhizal Mutualists.</title>
        <authorList>
            <consortium name="DOE Joint Genome Institute"/>
            <consortium name="Mycorrhizal Genomics Consortium"/>
            <person name="Kohler A."/>
            <person name="Kuo A."/>
            <person name="Nagy L.G."/>
            <person name="Floudas D."/>
            <person name="Copeland A."/>
            <person name="Barry K.W."/>
            <person name="Cichocki N."/>
            <person name="Veneault-Fourrey C."/>
            <person name="LaButti K."/>
            <person name="Lindquist E.A."/>
            <person name="Lipzen A."/>
            <person name="Lundell T."/>
            <person name="Morin E."/>
            <person name="Murat C."/>
            <person name="Riley R."/>
            <person name="Ohm R."/>
            <person name="Sun H."/>
            <person name="Tunlid A."/>
            <person name="Henrissat B."/>
            <person name="Grigoriev I.V."/>
            <person name="Hibbett D.S."/>
            <person name="Martin F."/>
        </authorList>
    </citation>
    <scope>NUCLEOTIDE SEQUENCE [LARGE SCALE GENOMIC DNA]</scope>
    <source>
        <strain evidence="2 3">FD-317 M1</strain>
    </source>
</reference>
<dbReference type="HOGENOM" id="CLU_028281_2_1_1"/>
<dbReference type="SMART" id="SM00317">
    <property type="entry name" value="SET"/>
    <property type="match status" value="1"/>
</dbReference>
<dbReference type="PROSITE" id="PS50280">
    <property type="entry name" value="SET"/>
    <property type="match status" value="1"/>
</dbReference>
<dbReference type="CDD" id="cd20071">
    <property type="entry name" value="SET_SMYD"/>
    <property type="match status" value="1"/>
</dbReference>
<evidence type="ECO:0000313" key="2">
    <source>
        <dbReference type="EMBL" id="KIK59024.1"/>
    </source>
</evidence>
<dbReference type="Proteomes" id="UP000053593">
    <property type="component" value="Unassembled WGS sequence"/>
</dbReference>
<dbReference type="OrthoDB" id="5945798at2759"/>
<proteinExistence type="predicted"/>
<keyword evidence="3" id="KW-1185">Reference proteome</keyword>
<feature type="domain" description="SET" evidence="1">
    <location>
        <begin position="46"/>
        <end position="239"/>
    </location>
</feature>
<evidence type="ECO:0000259" key="1">
    <source>
        <dbReference type="PROSITE" id="PS50280"/>
    </source>
</evidence>
<dbReference type="PANTHER" id="PTHR47332">
    <property type="entry name" value="SET DOMAIN-CONTAINING PROTEIN 5"/>
    <property type="match status" value="1"/>
</dbReference>
<dbReference type="Gene3D" id="2.170.270.10">
    <property type="entry name" value="SET domain"/>
    <property type="match status" value="1"/>
</dbReference>
<dbReference type="InterPro" id="IPR001214">
    <property type="entry name" value="SET_dom"/>
</dbReference>
<accession>A0A0D0C988</accession>
<dbReference type="PANTHER" id="PTHR47332:SF4">
    <property type="entry name" value="SET DOMAIN-CONTAINING PROTEIN 5"/>
    <property type="match status" value="1"/>
</dbReference>
<gene>
    <name evidence="2" type="ORF">GYMLUDRAFT_86012</name>
</gene>
<dbReference type="InterPro" id="IPR053185">
    <property type="entry name" value="SET_domain_protein"/>
</dbReference>
<protein>
    <recommendedName>
        <fullName evidence="1">SET domain-containing protein</fullName>
    </recommendedName>
</protein>